<reference evidence="2" key="1">
    <citation type="submission" date="2016-10" db="EMBL/GenBank/DDBJ databases">
        <authorList>
            <person name="Varghese N."/>
            <person name="Submissions S."/>
        </authorList>
    </citation>
    <scope>NUCLEOTIDE SEQUENCE [LARGE SCALE GENOMIC DNA]</scope>
    <source>
        <strain evidence="2">CGMCC 1.8975</strain>
    </source>
</reference>
<name>A0A1H3KY43_9BACT</name>
<organism evidence="1 2">
    <name type="scientific">Hymenobacter psychrophilus</name>
    <dbReference type="NCBI Taxonomy" id="651662"/>
    <lineage>
        <taxon>Bacteria</taxon>
        <taxon>Pseudomonadati</taxon>
        <taxon>Bacteroidota</taxon>
        <taxon>Cytophagia</taxon>
        <taxon>Cytophagales</taxon>
        <taxon>Hymenobacteraceae</taxon>
        <taxon>Hymenobacter</taxon>
    </lineage>
</organism>
<dbReference type="EMBL" id="FNOV01000010">
    <property type="protein sequence ID" value="SDY57083.1"/>
    <property type="molecule type" value="Genomic_DNA"/>
</dbReference>
<gene>
    <name evidence="1" type="ORF">SAMN04488069_11019</name>
</gene>
<evidence type="ECO:0000313" key="1">
    <source>
        <dbReference type="EMBL" id="SDY57083.1"/>
    </source>
</evidence>
<proteinExistence type="predicted"/>
<dbReference type="STRING" id="651662.SAMN04488069_11019"/>
<protein>
    <submittedName>
        <fullName evidence="1">Uncharacterized protein</fullName>
    </submittedName>
</protein>
<evidence type="ECO:0000313" key="2">
    <source>
        <dbReference type="Proteomes" id="UP000199249"/>
    </source>
</evidence>
<sequence>MEQEAKKTGQLREIYERLGKRNQSVNDTLKLLKSRGVKASRASIYQTIDGRSNRREVVEAFMEVAEAELARRRQLEKRATRIIADS</sequence>
<dbReference type="Proteomes" id="UP000199249">
    <property type="component" value="Unassembled WGS sequence"/>
</dbReference>
<dbReference type="OrthoDB" id="887199at2"/>
<keyword evidence="2" id="KW-1185">Reference proteome</keyword>
<accession>A0A1H3KY43</accession>
<dbReference type="RefSeq" id="WP_019946776.1">
    <property type="nucleotide sequence ID" value="NZ_FNOV01000010.1"/>
</dbReference>
<dbReference type="AlphaFoldDB" id="A0A1H3KY43"/>